<protein>
    <submittedName>
        <fullName evidence="3">Uncharacterized protein</fullName>
    </submittedName>
</protein>
<comment type="caution">
    <text evidence="3">The sequence shown here is derived from an EMBL/GenBank/DDBJ whole genome shotgun (WGS) entry which is preliminary data.</text>
</comment>
<sequence length="349" mass="37978">MIYKPLIQPDPELEPSPPPPPPFAPVAQPSITTRVPAPCPRFPSRSLISMSIISCFLATAAFISSLTAFSTPTVYATAHNAAGALLTVSFHVYMYRSAQKHKELGSAGHDDDHEHDANANTNADVSPVFVKNRDVVFMYLQVSLWVMIFYVDIATSSARHAGSGMIMAAVWAGLEWATLLFIALKCTREVYFIESRTPDPLIEHEGTGTGGISEPPYPSAPRPMLLISFILCTITTMIFSSRPSPLSLLNLLAYLATAPHHIALFVASLRSRKRPEGSLLARRPSSLPYATFLAALWCCVFVLDVVGPVSARLFQKIVAGIFAGAECGVVVFLAVRCVLESFDEGRIRL</sequence>
<keyword evidence="2" id="KW-1133">Transmembrane helix</keyword>
<keyword evidence="2" id="KW-0812">Transmembrane</keyword>
<dbReference type="EMBL" id="JAACJP010000003">
    <property type="protein sequence ID" value="KAF5385927.1"/>
    <property type="molecule type" value="Genomic_DNA"/>
</dbReference>
<evidence type="ECO:0000256" key="2">
    <source>
        <dbReference type="SAM" id="Phobius"/>
    </source>
</evidence>
<feature type="transmembrane region" description="Helical" evidence="2">
    <location>
        <begin position="251"/>
        <end position="269"/>
    </location>
</feature>
<evidence type="ECO:0000313" key="4">
    <source>
        <dbReference type="Proteomes" id="UP000565441"/>
    </source>
</evidence>
<feature type="transmembrane region" description="Helical" evidence="2">
    <location>
        <begin position="317"/>
        <end position="339"/>
    </location>
</feature>
<gene>
    <name evidence="3" type="ORF">D9615_002609</name>
</gene>
<feature type="transmembrane region" description="Helical" evidence="2">
    <location>
        <begin position="47"/>
        <end position="69"/>
    </location>
</feature>
<dbReference type="AlphaFoldDB" id="A0A8H5M9P4"/>
<evidence type="ECO:0000313" key="3">
    <source>
        <dbReference type="EMBL" id="KAF5385927.1"/>
    </source>
</evidence>
<feature type="transmembrane region" description="Helical" evidence="2">
    <location>
        <begin position="136"/>
        <end position="153"/>
    </location>
</feature>
<feature type="transmembrane region" description="Helical" evidence="2">
    <location>
        <begin position="223"/>
        <end position="239"/>
    </location>
</feature>
<proteinExistence type="predicted"/>
<keyword evidence="2" id="KW-0472">Membrane</keyword>
<organism evidence="3 4">
    <name type="scientific">Tricholomella constricta</name>
    <dbReference type="NCBI Taxonomy" id="117010"/>
    <lineage>
        <taxon>Eukaryota</taxon>
        <taxon>Fungi</taxon>
        <taxon>Dikarya</taxon>
        <taxon>Basidiomycota</taxon>
        <taxon>Agaricomycotina</taxon>
        <taxon>Agaricomycetes</taxon>
        <taxon>Agaricomycetidae</taxon>
        <taxon>Agaricales</taxon>
        <taxon>Tricholomatineae</taxon>
        <taxon>Lyophyllaceae</taxon>
        <taxon>Tricholomella</taxon>
    </lineage>
</organism>
<feature type="transmembrane region" description="Helical" evidence="2">
    <location>
        <begin position="289"/>
        <end position="311"/>
    </location>
</feature>
<reference evidence="3 4" key="1">
    <citation type="journal article" date="2020" name="ISME J.">
        <title>Uncovering the hidden diversity of litter-decomposition mechanisms in mushroom-forming fungi.</title>
        <authorList>
            <person name="Floudas D."/>
            <person name="Bentzer J."/>
            <person name="Ahren D."/>
            <person name="Johansson T."/>
            <person name="Persson P."/>
            <person name="Tunlid A."/>
        </authorList>
    </citation>
    <scope>NUCLEOTIDE SEQUENCE [LARGE SCALE GENOMIC DNA]</scope>
    <source>
        <strain evidence="3 4">CBS 661.87</strain>
    </source>
</reference>
<feature type="transmembrane region" description="Helical" evidence="2">
    <location>
        <begin position="165"/>
        <end position="184"/>
    </location>
</feature>
<keyword evidence="4" id="KW-1185">Reference proteome</keyword>
<dbReference type="OrthoDB" id="3031211at2759"/>
<feature type="transmembrane region" description="Helical" evidence="2">
    <location>
        <begin position="75"/>
        <end position="95"/>
    </location>
</feature>
<name>A0A8H5M9P4_9AGAR</name>
<feature type="region of interest" description="Disordered" evidence="1">
    <location>
        <begin position="1"/>
        <end position="29"/>
    </location>
</feature>
<feature type="compositionally biased region" description="Pro residues" evidence="1">
    <location>
        <begin position="14"/>
        <end position="24"/>
    </location>
</feature>
<evidence type="ECO:0000256" key="1">
    <source>
        <dbReference type="SAM" id="MobiDB-lite"/>
    </source>
</evidence>
<accession>A0A8H5M9P4</accession>
<dbReference type="Proteomes" id="UP000565441">
    <property type="component" value="Unassembled WGS sequence"/>
</dbReference>